<comment type="cofactor">
    <cofactor evidence="1">
        <name>Mg(2+)</name>
        <dbReference type="ChEBI" id="CHEBI:18420"/>
    </cofactor>
</comment>
<dbReference type="GO" id="GO:0007165">
    <property type="term" value="P:signal transduction"/>
    <property type="evidence" value="ECO:0007669"/>
    <property type="project" value="TreeGrafter"/>
</dbReference>
<protein>
    <submittedName>
        <fullName evidence="3">Histidinol phosphatase-like enzyme (Inositol monophosphatase family)</fullName>
    </submittedName>
</protein>
<dbReference type="GO" id="GO:0006020">
    <property type="term" value="P:inositol metabolic process"/>
    <property type="evidence" value="ECO:0007669"/>
    <property type="project" value="TreeGrafter"/>
</dbReference>
<feature type="region of interest" description="Disordered" evidence="2">
    <location>
        <begin position="274"/>
        <end position="310"/>
    </location>
</feature>
<dbReference type="Proteomes" id="UP000293852">
    <property type="component" value="Unassembled WGS sequence"/>
</dbReference>
<feature type="binding site" evidence="1">
    <location>
        <position position="76"/>
    </location>
    <ligand>
        <name>Mg(2+)</name>
        <dbReference type="ChEBI" id="CHEBI:18420"/>
        <label>1</label>
        <note>catalytic</note>
    </ligand>
</feature>
<dbReference type="Gene3D" id="3.30.540.10">
    <property type="entry name" value="Fructose-1,6-Bisphosphatase, subunit A, domain 1"/>
    <property type="match status" value="1"/>
</dbReference>
<evidence type="ECO:0000313" key="4">
    <source>
        <dbReference type="Proteomes" id="UP000293852"/>
    </source>
</evidence>
<dbReference type="EMBL" id="SGWX01000001">
    <property type="protein sequence ID" value="RZS59825.1"/>
    <property type="molecule type" value="Genomic_DNA"/>
</dbReference>
<dbReference type="PRINTS" id="PR00377">
    <property type="entry name" value="IMPHPHTASES"/>
</dbReference>
<comment type="caution">
    <text evidence="3">The sequence shown here is derived from an EMBL/GenBank/DDBJ whole genome shotgun (WGS) entry which is preliminary data.</text>
</comment>
<dbReference type="AlphaFoldDB" id="A0A4Q7LXP6"/>
<keyword evidence="4" id="KW-1185">Reference proteome</keyword>
<dbReference type="Gene3D" id="3.40.190.80">
    <property type="match status" value="1"/>
</dbReference>
<sequence length="310" mass="33001">MSETESFSDHPRRAEFVGFAEQLADISRSLLSGNSAGAAAQCKSESNPATEFDLVVESTLRARINDQYPRHGIVGEEFEPERRDAEFVWVLDPIDGTRAFAAGIPVFTTLIALCHRSEPVIGVIDAPASGDRWVGVVGSATRRNGVETSTRDLRSLEDAVVAWGYPEVTLLEHEAGANALRAATAWRVYGSGSFGFGSLASGALDIAVESGDVVESDVCALVPVVNGAGGWCTDAFGEPITLHNGTSCLAAGTRELHAQAVRLLNSGNQALDTRGARGAELPKAGADRRGLEMPPIWPRRLSQRTTDEGR</sequence>
<feature type="binding site" evidence="1">
    <location>
        <position position="94"/>
    </location>
    <ligand>
        <name>Mg(2+)</name>
        <dbReference type="ChEBI" id="CHEBI:18420"/>
        <label>1</label>
        <note>catalytic</note>
    </ligand>
</feature>
<dbReference type="GO" id="GO:0046872">
    <property type="term" value="F:metal ion binding"/>
    <property type="evidence" value="ECO:0007669"/>
    <property type="project" value="UniProtKB-KW"/>
</dbReference>
<gene>
    <name evidence="3" type="ORF">EV386_0061</name>
</gene>
<dbReference type="RefSeq" id="WP_165399784.1">
    <property type="nucleotide sequence ID" value="NZ_SGWX01000001.1"/>
</dbReference>
<reference evidence="3 4" key="1">
    <citation type="submission" date="2019-02" db="EMBL/GenBank/DDBJ databases">
        <title>Sequencing the genomes of 1000 actinobacteria strains.</title>
        <authorList>
            <person name="Klenk H.-P."/>
        </authorList>
    </citation>
    <scope>NUCLEOTIDE SEQUENCE [LARGE SCALE GENOMIC DNA]</scope>
    <source>
        <strain evidence="3 4">DSM 16932</strain>
    </source>
</reference>
<dbReference type="Pfam" id="PF00459">
    <property type="entry name" value="Inositol_P"/>
    <property type="match status" value="1"/>
</dbReference>
<accession>A0A4Q7LXP6</accession>
<dbReference type="SUPFAM" id="SSF56655">
    <property type="entry name" value="Carbohydrate phosphatase"/>
    <property type="match status" value="1"/>
</dbReference>
<dbReference type="PANTHER" id="PTHR20854">
    <property type="entry name" value="INOSITOL MONOPHOSPHATASE"/>
    <property type="match status" value="1"/>
</dbReference>
<keyword evidence="1" id="KW-0479">Metal-binding</keyword>
<proteinExistence type="predicted"/>
<evidence type="ECO:0000313" key="3">
    <source>
        <dbReference type="EMBL" id="RZS59825.1"/>
    </source>
</evidence>
<evidence type="ECO:0000256" key="1">
    <source>
        <dbReference type="PIRSR" id="PIRSR600760-2"/>
    </source>
</evidence>
<feature type="binding site" evidence="1">
    <location>
        <position position="92"/>
    </location>
    <ligand>
        <name>Mg(2+)</name>
        <dbReference type="ChEBI" id="CHEBI:18420"/>
        <label>1</label>
        <note>catalytic</note>
    </ligand>
</feature>
<feature type="binding site" evidence="1">
    <location>
        <position position="95"/>
    </location>
    <ligand>
        <name>Mg(2+)</name>
        <dbReference type="ChEBI" id="CHEBI:18420"/>
        <label>1</label>
        <note>catalytic</note>
    </ligand>
</feature>
<keyword evidence="1" id="KW-0460">Magnesium</keyword>
<organism evidence="3 4">
    <name type="scientific">Xylanimonas ulmi</name>
    <dbReference type="NCBI Taxonomy" id="228973"/>
    <lineage>
        <taxon>Bacteria</taxon>
        <taxon>Bacillati</taxon>
        <taxon>Actinomycetota</taxon>
        <taxon>Actinomycetes</taxon>
        <taxon>Micrococcales</taxon>
        <taxon>Promicromonosporaceae</taxon>
        <taxon>Xylanimonas</taxon>
    </lineage>
</organism>
<name>A0A4Q7LXP6_9MICO</name>
<dbReference type="PANTHER" id="PTHR20854:SF4">
    <property type="entry name" value="INOSITOL-1-MONOPHOSPHATASE-RELATED"/>
    <property type="match status" value="1"/>
</dbReference>
<feature type="binding site" evidence="1">
    <location>
        <position position="217"/>
    </location>
    <ligand>
        <name>Mg(2+)</name>
        <dbReference type="ChEBI" id="CHEBI:18420"/>
        <label>1</label>
        <note>catalytic</note>
    </ligand>
</feature>
<dbReference type="InterPro" id="IPR000760">
    <property type="entry name" value="Inositol_monophosphatase-like"/>
</dbReference>
<evidence type="ECO:0000256" key="2">
    <source>
        <dbReference type="SAM" id="MobiDB-lite"/>
    </source>
</evidence>
<dbReference type="GO" id="GO:0008934">
    <property type="term" value="F:inositol monophosphate 1-phosphatase activity"/>
    <property type="evidence" value="ECO:0007669"/>
    <property type="project" value="TreeGrafter"/>
</dbReference>